<organism evidence="1 2">
    <name type="scientific">Actinokineospora soli</name>
    <dbReference type="NCBI Taxonomy" id="1048753"/>
    <lineage>
        <taxon>Bacteria</taxon>
        <taxon>Bacillati</taxon>
        <taxon>Actinomycetota</taxon>
        <taxon>Actinomycetes</taxon>
        <taxon>Pseudonocardiales</taxon>
        <taxon>Pseudonocardiaceae</taxon>
        <taxon>Actinokineospora</taxon>
    </lineage>
</organism>
<dbReference type="Proteomes" id="UP001596512">
    <property type="component" value="Unassembled WGS sequence"/>
</dbReference>
<evidence type="ECO:0000313" key="2">
    <source>
        <dbReference type="Proteomes" id="UP001596512"/>
    </source>
</evidence>
<evidence type="ECO:0000313" key="1">
    <source>
        <dbReference type="EMBL" id="MFC7617675.1"/>
    </source>
</evidence>
<proteinExistence type="predicted"/>
<keyword evidence="2" id="KW-1185">Reference proteome</keyword>
<protein>
    <submittedName>
        <fullName evidence="1">Uncharacterized protein</fullName>
    </submittedName>
</protein>
<accession>A0ABW2TUY0</accession>
<reference evidence="2" key="1">
    <citation type="journal article" date="2019" name="Int. J. Syst. Evol. Microbiol.">
        <title>The Global Catalogue of Microorganisms (GCM) 10K type strain sequencing project: providing services to taxonomists for standard genome sequencing and annotation.</title>
        <authorList>
            <consortium name="The Broad Institute Genomics Platform"/>
            <consortium name="The Broad Institute Genome Sequencing Center for Infectious Disease"/>
            <person name="Wu L."/>
            <person name="Ma J."/>
        </authorList>
    </citation>
    <scope>NUCLEOTIDE SEQUENCE [LARGE SCALE GENOMIC DNA]</scope>
    <source>
        <strain evidence="2">JCM 17695</strain>
    </source>
</reference>
<gene>
    <name evidence="1" type="ORF">ACFQV2_33995</name>
</gene>
<sequence length="55" mass="5814">MPSCSRTTPPGWTAAAFARISAVEMPDQSRESTLHSTSVMPSCRAVEAMSAFVAP</sequence>
<name>A0ABW2TUY0_9PSEU</name>
<dbReference type="EMBL" id="JBHTEY010000004">
    <property type="protein sequence ID" value="MFC7617675.1"/>
    <property type="molecule type" value="Genomic_DNA"/>
</dbReference>
<comment type="caution">
    <text evidence="1">The sequence shown here is derived from an EMBL/GenBank/DDBJ whole genome shotgun (WGS) entry which is preliminary data.</text>
</comment>